<organism evidence="3 4">
    <name type="scientific">Clostridium saccharoperbutylacetonicum N1-4(HMT)</name>
    <dbReference type="NCBI Taxonomy" id="931276"/>
    <lineage>
        <taxon>Bacteria</taxon>
        <taxon>Bacillati</taxon>
        <taxon>Bacillota</taxon>
        <taxon>Clostridia</taxon>
        <taxon>Eubacteriales</taxon>
        <taxon>Clostridiaceae</taxon>
        <taxon>Clostridium</taxon>
    </lineage>
</organism>
<dbReference type="AlphaFoldDB" id="M1MRW1"/>
<keyword evidence="1" id="KW-0175">Coiled coil</keyword>
<evidence type="ECO:0000256" key="2">
    <source>
        <dbReference type="SAM" id="SignalP"/>
    </source>
</evidence>
<dbReference type="eggNOG" id="ENOG50341VA">
    <property type="taxonomic scope" value="Bacteria"/>
</dbReference>
<dbReference type="HOGENOM" id="CLU_1458911_0_0_9"/>
<accession>M1MRW1</accession>
<dbReference type="KEGG" id="csr:Cspa_c37260"/>
<keyword evidence="4" id="KW-1185">Reference proteome</keyword>
<gene>
    <name evidence="3" type="ORF">Cspa_c37260</name>
</gene>
<dbReference type="Proteomes" id="UP000011728">
    <property type="component" value="Chromosome"/>
</dbReference>
<protein>
    <submittedName>
        <fullName evidence="3">Uncharacterized protein</fullName>
    </submittedName>
</protein>
<sequence length="178" mass="20792">MKRKIKRVIMFVILISLTLTNITYAQPATRQNAPYGPKVEDLKGKEDIIQNLQQMKKIRANLTVIEIAESSTEEQLKNTYKNLENYIQQLNIIRTNLENHKNTYNDSFPDIYFSEEISFVAESYIISIRNQQSLITALENSKAESKKLFYSNYLIPVYYYLTLGDQMVSYVDTYFVVS</sequence>
<dbReference type="RefSeq" id="WP_015393801.1">
    <property type="nucleotide sequence ID" value="NC_020291.1"/>
</dbReference>
<dbReference type="PATRIC" id="fig|931276.5.peg.3759"/>
<evidence type="ECO:0000313" key="3">
    <source>
        <dbReference type="EMBL" id="AGF57486.1"/>
    </source>
</evidence>
<reference evidence="3 4" key="1">
    <citation type="submission" date="2013-02" db="EMBL/GenBank/DDBJ databases">
        <title>Genome sequence of Clostridium saccharoperbutylacetonicum N1-4(HMT).</title>
        <authorList>
            <person name="Poehlein A."/>
            <person name="Daniel R."/>
        </authorList>
    </citation>
    <scope>NUCLEOTIDE SEQUENCE [LARGE SCALE GENOMIC DNA]</scope>
    <source>
        <strain evidence="4">N1-4(HMT)</strain>
    </source>
</reference>
<feature type="coiled-coil region" evidence="1">
    <location>
        <begin position="73"/>
        <end position="103"/>
    </location>
</feature>
<evidence type="ECO:0000313" key="4">
    <source>
        <dbReference type="Proteomes" id="UP000011728"/>
    </source>
</evidence>
<proteinExistence type="predicted"/>
<keyword evidence="2" id="KW-0732">Signal</keyword>
<feature type="chain" id="PRO_5039514480" evidence="2">
    <location>
        <begin position="26"/>
        <end position="178"/>
    </location>
</feature>
<dbReference type="OrthoDB" id="1904693at2"/>
<name>M1MRW1_9CLOT</name>
<evidence type="ECO:0000256" key="1">
    <source>
        <dbReference type="SAM" id="Coils"/>
    </source>
</evidence>
<dbReference type="EMBL" id="CP004121">
    <property type="protein sequence ID" value="AGF57486.1"/>
    <property type="molecule type" value="Genomic_DNA"/>
</dbReference>
<feature type="signal peptide" evidence="2">
    <location>
        <begin position="1"/>
        <end position="25"/>
    </location>
</feature>